<dbReference type="PANTHER" id="PTHR31480">
    <property type="entry name" value="BIFUNCTIONAL LYCOPENE CYCLASE/PHYTOENE SYNTHASE"/>
    <property type="match status" value="1"/>
</dbReference>
<dbReference type="CDD" id="cd00683">
    <property type="entry name" value="Trans_IPPS_HH"/>
    <property type="match status" value="1"/>
</dbReference>
<dbReference type="GO" id="GO:0016114">
    <property type="term" value="P:terpenoid biosynthetic process"/>
    <property type="evidence" value="ECO:0007669"/>
    <property type="project" value="UniProtKB-ARBA"/>
</dbReference>
<name>A0A4V2F2Y1_9BURK</name>
<dbReference type="GO" id="GO:0004311">
    <property type="term" value="F:geranylgeranyl diphosphate synthase activity"/>
    <property type="evidence" value="ECO:0007669"/>
    <property type="project" value="InterPro"/>
</dbReference>
<dbReference type="SFLD" id="SFLDS00005">
    <property type="entry name" value="Isoprenoid_Synthase_Type_I"/>
    <property type="match status" value="1"/>
</dbReference>
<dbReference type="GO" id="GO:0051996">
    <property type="term" value="F:squalene synthase [NAD(P)H] activity"/>
    <property type="evidence" value="ECO:0007669"/>
    <property type="project" value="InterPro"/>
</dbReference>
<protein>
    <submittedName>
        <fullName evidence="1">Squalene synthase HpnC</fullName>
    </submittedName>
</protein>
<dbReference type="OrthoDB" id="9807580at2"/>
<dbReference type="EMBL" id="SGXC01000002">
    <property type="protein sequence ID" value="RZS80474.1"/>
    <property type="molecule type" value="Genomic_DNA"/>
</dbReference>
<proteinExistence type="predicted"/>
<dbReference type="InterPro" id="IPR017827">
    <property type="entry name" value="HSQ_synthase_HpnC"/>
</dbReference>
<dbReference type="SFLD" id="SFLDG01212">
    <property type="entry name" value="Phytoene_synthase_like"/>
    <property type="match status" value="1"/>
</dbReference>
<organism evidence="1 2">
    <name type="scientific">Pigmentiphaga kullae</name>
    <dbReference type="NCBI Taxonomy" id="151784"/>
    <lineage>
        <taxon>Bacteria</taxon>
        <taxon>Pseudomonadati</taxon>
        <taxon>Pseudomonadota</taxon>
        <taxon>Betaproteobacteria</taxon>
        <taxon>Burkholderiales</taxon>
        <taxon>Alcaligenaceae</taxon>
        <taxon>Pigmentiphaga</taxon>
    </lineage>
</organism>
<evidence type="ECO:0000313" key="2">
    <source>
        <dbReference type="Proteomes" id="UP000292445"/>
    </source>
</evidence>
<dbReference type="InterPro" id="IPR008949">
    <property type="entry name" value="Isoprenoid_synthase_dom_sf"/>
</dbReference>
<dbReference type="InterPro" id="IPR002060">
    <property type="entry name" value="Squ/phyt_synthse"/>
</dbReference>
<dbReference type="SUPFAM" id="SSF48576">
    <property type="entry name" value="Terpenoid synthases"/>
    <property type="match status" value="1"/>
</dbReference>
<dbReference type="NCBIfam" id="TIGR03464">
    <property type="entry name" value="HpnC"/>
    <property type="match status" value="1"/>
</dbReference>
<dbReference type="SFLD" id="SFLDG01018">
    <property type="entry name" value="Squalene/Phytoene_Synthase_Lik"/>
    <property type="match status" value="1"/>
</dbReference>
<dbReference type="Proteomes" id="UP000292445">
    <property type="component" value="Unassembled WGS sequence"/>
</dbReference>
<comment type="caution">
    <text evidence="1">The sequence shown here is derived from an EMBL/GenBank/DDBJ whole genome shotgun (WGS) entry which is preliminary data.</text>
</comment>
<accession>A0A4V2F2Y1</accession>
<gene>
    <name evidence="1" type="ORF">EV675_3076</name>
</gene>
<sequence length="290" mass="32158">MSAAGHYENFPVASLLLPPRLRTAVLDIYRYARAADDIADEGDASDQERLAALARFGAGLDWIEKGAHAQPAPPDELADIFVPLAATVARHRLPLAPFRRLLSAFAQDVAVKRYADFSALRDYCHRSADPVGELMLHLYEAATPRNLAWSDAICTGLQLTNFWQDVAVDRDKLRVYIPQEDLARHGVTEADIAAGNCSPAWRALMAFEVARARALLHSGAPLARALPGRIGWELRLVVQGGLRILERIETGGYDVFRARPVLKKTEWLKLAWRALRMPQARPPSPPHHDA</sequence>
<dbReference type="InterPro" id="IPR033904">
    <property type="entry name" value="Trans_IPPS_HH"/>
</dbReference>
<dbReference type="RefSeq" id="WP_130358233.1">
    <property type="nucleotide sequence ID" value="NZ_SGXC01000002.1"/>
</dbReference>
<dbReference type="Pfam" id="PF00494">
    <property type="entry name" value="SQS_PSY"/>
    <property type="match status" value="1"/>
</dbReference>
<keyword evidence="2" id="KW-1185">Reference proteome</keyword>
<dbReference type="Gene3D" id="1.10.600.10">
    <property type="entry name" value="Farnesyl Diphosphate Synthase"/>
    <property type="match status" value="1"/>
</dbReference>
<dbReference type="AlphaFoldDB" id="A0A4V2F2Y1"/>
<reference evidence="1 2" key="1">
    <citation type="submission" date="2019-02" db="EMBL/GenBank/DDBJ databases">
        <title>Genomic Encyclopedia of Type Strains, Phase IV (KMG-IV): sequencing the most valuable type-strain genomes for metagenomic binning, comparative biology and taxonomic classification.</title>
        <authorList>
            <person name="Goeker M."/>
        </authorList>
    </citation>
    <scope>NUCLEOTIDE SEQUENCE [LARGE SCALE GENOMIC DNA]</scope>
    <source>
        <strain evidence="1 2">K24</strain>
    </source>
</reference>
<dbReference type="InterPro" id="IPR044843">
    <property type="entry name" value="Trans_IPPS_bact-type"/>
</dbReference>
<evidence type="ECO:0000313" key="1">
    <source>
        <dbReference type="EMBL" id="RZS80474.1"/>
    </source>
</evidence>